<evidence type="ECO:0000256" key="1">
    <source>
        <dbReference type="SAM" id="MobiDB-lite"/>
    </source>
</evidence>
<keyword evidence="3" id="KW-1185">Reference proteome</keyword>
<evidence type="ECO:0000313" key="2">
    <source>
        <dbReference type="EMBL" id="CUA67309.1"/>
    </source>
</evidence>
<dbReference type="AlphaFoldDB" id="A0A0K6FMT4"/>
<proteinExistence type="predicted"/>
<feature type="region of interest" description="Disordered" evidence="1">
    <location>
        <begin position="1"/>
        <end position="26"/>
    </location>
</feature>
<sequence>MARYTPTVQQAPPISEPSNPSTSSLRRSLLEGSVALAGYNSHSTRGNTLNKSLHGHGLVGSRIHLYHPPNQMPLDG</sequence>
<evidence type="ECO:0000313" key="3">
    <source>
        <dbReference type="Proteomes" id="UP000044841"/>
    </source>
</evidence>
<name>A0A0K6FMT4_9AGAM</name>
<reference evidence="2 3" key="1">
    <citation type="submission" date="2015-07" db="EMBL/GenBank/DDBJ databases">
        <authorList>
            <person name="Noorani M."/>
        </authorList>
    </citation>
    <scope>NUCLEOTIDE SEQUENCE [LARGE SCALE GENOMIC DNA]</scope>
    <source>
        <strain evidence="2">BBA 69670</strain>
    </source>
</reference>
<dbReference type="Proteomes" id="UP000044841">
    <property type="component" value="Unassembled WGS sequence"/>
</dbReference>
<accession>A0A0K6FMT4</accession>
<dbReference type="EMBL" id="CYGV01000091">
    <property type="protein sequence ID" value="CUA67309.1"/>
    <property type="molecule type" value="Genomic_DNA"/>
</dbReference>
<organism evidence="2 3">
    <name type="scientific">Rhizoctonia solani</name>
    <dbReference type="NCBI Taxonomy" id="456999"/>
    <lineage>
        <taxon>Eukaryota</taxon>
        <taxon>Fungi</taxon>
        <taxon>Dikarya</taxon>
        <taxon>Basidiomycota</taxon>
        <taxon>Agaricomycotina</taxon>
        <taxon>Agaricomycetes</taxon>
        <taxon>Cantharellales</taxon>
        <taxon>Ceratobasidiaceae</taxon>
        <taxon>Rhizoctonia</taxon>
    </lineage>
</organism>
<gene>
    <name evidence="2" type="ORF">RSOLAG22IIIB_07346</name>
</gene>
<protein>
    <submittedName>
        <fullName evidence="2">Uncharacterized protein</fullName>
    </submittedName>
</protein>